<evidence type="ECO:0000313" key="2">
    <source>
        <dbReference type="EMBL" id="KAK4039908.1"/>
    </source>
</evidence>
<reference evidence="3" key="1">
    <citation type="journal article" date="2023" name="Mol. Phylogenet. Evol.">
        <title>Genome-scale phylogeny and comparative genomics of the fungal order Sordariales.</title>
        <authorList>
            <person name="Hensen N."/>
            <person name="Bonometti L."/>
            <person name="Westerberg I."/>
            <person name="Brannstrom I.O."/>
            <person name="Guillou S."/>
            <person name="Cros-Aarteil S."/>
            <person name="Calhoun S."/>
            <person name="Haridas S."/>
            <person name="Kuo A."/>
            <person name="Mondo S."/>
            <person name="Pangilinan J."/>
            <person name="Riley R."/>
            <person name="LaButti K."/>
            <person name="Andreopoulos B."/>
            <person name="Lipzen A."/>
            <person name="Chen C."/>
            <person name="Yan M."/>
            <person name="Daum C."/>
            <person name="Ng V."/>
            <person name="Clum A."/>
            <person name="Steindorff A."/>
            <person name="Ohm R.A."/>
            <person name="Martin F."/>
            <person name="Silar P."/>
            <person name="Natvig D.O."/>
            <person name="Lalanne C."/>
            <person name="Gautier V."/>
            <person name="Ament-Velasquez S.L."/>
            <person name="Kruys A."/>
            <person name="Hutchinson M.I."/>
            <person name="Powell A.J."/>
            <person name="Barry K."/>
            <person name="Miller A.N."/>
            <person name="Grigoriev I.V."/>
            <person name="Debuchy R."/>
            <person name="Gladieux P."/>
            <person name="Hiltunen Thoren M."/>
            <person name="Johannesson H."/>
        </authorList>
    </citation>
    <scope>NUCLEOTIDE SEQUENCE [LARGE SCALE GENOMIC DNA]</scope>
    <source>
        <strain evidence="3">CBS 284.82</strain>
    </source>
</reference>
<feature type="compositionally biased region" description="Acidic residues" evidence="1">
    <location>
        <begin position="374"/>
        <end position="384"/>
    </location>
</feature>
<dbReference type="EMBL" id="MU854389">
    <property type="protein sequence ID" value="KAK4039908.1"/>
    <property type="molecule type" value="Genomic_DNA"/>
</dbReference>
<gene>
    <name evidence="2" type="ORF">C8A01DRAFT_16173</name>
</gene>
<evidence type="ECO:0008006" key="4">
    <source>
        <dbReference type="Google" id="ProtNLM"/>
    </source>
</evidence>
<sequence>LRNPNSPLKDISLVNQQWRAIVLPMLFRNVVWTLESCDQLVAQPSEDSGSYSDPADKIPVLAFLRANDLGRRVRSLTIIVYRKVVPVVPPEPRPGATGARNVSRWGNTAEWKQARFGNPFVDAQAHYGTQTTTATVYNGDNNWLWRMLFSVMDPMRLSIIASPQTLARLLSCMVFVGDADFFSTEERLHILSLSRDSSSTGSPQPSEPKSSSQVAAPASHKCATEREYIPTALLTIRPWTHLLLNENSSIRVYKSYHYFDRRPPSILSSLLGWEEAPHNVMMVPSTITTFSYIAIFPLATQFSMIVYRLPRIENLYLQLVPRNDILLDKTEMDHVNASDLWLERNSCYELVMRNMLKPATAPSLNSNNTNNNGGDDEDNEDDGDQDGHDENDAMDARPGRTYNWQHLCKLETGDLADREAWLDAVEWVEESRSGWRVERDGVFVKGPVPTEFADDGPLLV</sequence>
<comment type="caution">
    <text evidence="2">The sequence shown here is derived from an EMBL/GenBank/DDBJ whole genome shotgun (WGS) entry which is preliminary data.</text>
</comment>
<feature type="compositionally biased region" description="Low complexity" evidence="1">
    <location>
        <begin position="194"/>
        <end position="213"/>
    </location>
</feature>
<feature type="compositionally biased region" description="Basic and acidic residues" evidence="1">
    <location>
        <begin position="385"/>
        <end position="398"/>
    </location>
</feature>
<evidence type="ECO:0000313" key="3">
    <source>
        <dbReference type="Proteomes" id="UP001303115"/>
    </source>
</evidence>
<feature type="non-terminal residue" evidence="2">
    <location>
        <position position="1"/>
    </location>
</feature>
<organism evidence="2 3">
    <name type="scientific">Parachaetomium inaequale</name>
    <dbReference type="NCBI Taxonomy" id="2588326"/>
    <lineage>
        <taxon>Eukaryota</taxon>
        <taxon>Fungi</taxon>
        <taxon>Dikarya</taxon>
        <taxon>Ascomycota</taxon>
        <taxon>Pezizomycotina</taxon>
        <taxon>Sordariomycetes</taxon>
        <taxon>Sordariomycetidae</taxon>
        <taxon>Sordariales</taxon>
        <taxon>Chaetomiaceae</taxon>
        <taxon>Parachaetomium</taxon>
    </lineage>
</organism>
<feature type="region of interest" description="Disordered" evidence="1">
    <location>
        <begin position="194"/>
        <end position="217"/>
    </location>
</feature>
<feature type="region of interest" description="Disordered" evidence="1">
    <location>
        <begin position="359"/>
        <end position="398"/>
    </location>
</feature>
<proteinExistence type="predicted"/>
<dbReference type="AlphaFoldDB" id="A0AAN6SS17"/>
<accession>A0AAN6SS17</accession>
<dbReference type="Proteomes" id="UP001303115">
    <property type="component" value="Unassembled WGS sequence"/>
</dbReference>
<keyword evidence="3" id="KW-1185">Reference proteome</keyword>
<evidence type="ECO:0000256" key="1">
    <source>
        <dbReference type="SAM" id="MobiDB-lite"/>
    </source>
</evidence>
<name>A0AAN6SS17_9PEZI</name>
<protein>
    <recommendedName>
        <fullName evidence="4">F-box domain-containing protein</fullName>
    </recommendedName>
</protein>